<proteinExistence type="inferred from homology"/>
<feature type="transmembrane region" description="Helical" evidence="9">
    <location>
        <begin position="16"/>
        <end position="38"/>
    </location>
</feature>
<dbReference type="PANTHER" id="PTHR38779:SF2">
    <property type="entry name" value="TYPE II SECRETION SYSTEM PROTEIN I-RELATED"/>
    <property type="match status" value="1"/>
</dbReference>
<name>A0ABS6MD92_9GAMM</name>
<keyword evidence="8 9" id="KW-0472">Membrane</keyword>
<comment type="similarity">
    <text evidence="2">Belongs to the GSP I family.</text>
</comment>
<dbReference type="PROSITE" id="PS00409">
    <property type="entry name" value="PROKAR_NTER_METHYL"/>
    <property type="match status" value="1"/>
</dbReference>
<keyword evidence="6 9" id="KW-0812">Transmembrane</keyword>
<evidence type="ECO:0000256" key="6">
    <source>
        <dbReference type="ARBA" id="ARBA00022692"/>
    </source>
</evidence>
<protein>
    <submittedName>
        <fullName evidence="10">Prepilin-type N-terminal cleavage/methylation domain-containing protein</fullName>
    </submittedName>
</protein>
<evidence type="ECO:0000256" key="8">
    <source>
        <dbReference type="ARBA" id="ARBA00023136"/>
    </source>
</evidence>
<dbReference type="EMBL" id="JAHQZT010000019">
    <property type="protein sequence ID" value="MBV0934273.1"/>
    <property type="molecule type" value="Genomic_DNA"/>
</dbReference>
<comment type="caution">
    <text evidence="10">The sequence shown here is derived from an EMBL/GenBank/DDBJ whole genome shotgun (WGS) entry which is preliminary data.</text>
</comment>
<keyword evidence="3" id="KW-1003">Cell membrane</keyword>
<dbReference type="NCBIfam" id="TIGR02532">
    <property type="entry name" value="IV_pilin_GFxxxE"/>
    <property type="match status" value="1"/>
</dbReference>
<sequence length="138" mass="15757">MAEGYRNRSGRRQSGFTLLEVLVAFVVLAAVLGVVMRLNAQALSISQRAGERQQALLLAQSQLDRVLARPELQPGREEGRLESDTGYRWIVEVTPFEFEQQRDAVLESRIQPWRIDVRIYREAGPEVRLTTLRLGIRP</sequence>
<dbReference type="Pfam" id="PF07963">
    <property type="entry name" value="N_methyl"/>
    <property type="match status" value="1"/>
</dbReference>
<evidence type="ECO:0000313" key="10">
    <source>
        <dbReference type="EMBL" id="MBV0934273.1"/>
    </source>
</evidence>
<evidence type="ECO:0000256" key="9">
    <source>
        <dbReference type="SAM" id="Phobius"/>
    </source>
</evidence>
<keyword evidence="11" id="KW-1185">Reference proteome</keyword>
<evidence type="ECO:0000256" key="5">
    <source>
        <dbReference type="ARBA" id="ARBA00022519"/>
    </source>
</evidence>
<evidence type="ECO:0000313" key="11">
    <source>
        <dbReference type="Proteomes" id="UP000755551"/>
    </source>
</evidence>
<dbReference type="RefSeq" id="WP_217335682.1">
    <property type="nucleotide sequence ID" value="NZ_JAHQZT010000019.1"/>
</dbReference>
<dbReference type="Proteomes" id="UP000755551">
    <property type="component" value="Unassembled WGS sequence"/>
</dbReference>
<evidence type="ECO:0000256" key="1">
    <source>
        <dbReference type="ARBA" id="ARBA00004377"/>
    </source>
</evidence>
<evidence type="ECO:0000256" key="4">
    <source>
        <dbReference type="ARBA" id="ARBA00022481"/>
    </source>
</evidence>
<evidence type="ECO:0000256" key="2">
    <source>
        <dbReference type="ARBA" id="ARBA00008358"/>
    </source>
</evidence>
<dbReference type="InterPro" id="IPR012902">
    <property type="entry name" value="N_methyl_site"/>
</dbReference>
<accession>A0ABS6MD92</accession>
<keyword evidence="4" id="KW-0488">Methylation</keyword>
<dbReference type="PANTHER" id="PTHR38779">
    <property type="entry name" value="TYPE II SECRETION SYSTEM PROTEIN I-RELATED"/>
    <property type="match status" value="1"/>
</dbReference>
<evidence type="ECO:0000256" key="3">
    <source>
        <dbReference type="ARBA" id="ARBA00022475"/>
    </source>
</evidence>
<comment type="subcellular location">
    <subcellularLocation>
        <location evidence="1">Cell inner membrane</location>
        <topology evidence="1">Single-pass membrane protein</topology>
    </subcellularLocation>
</comment>
<keyword evidence="7 9" id="KW-1133">Transmembrane helix</keyword>
<evidence type="ECO:0000256" key="7">
    <source>
        <dbReference type="ARBA" id="ARBA00022989"/>
    </source>
</evidence>
<organism evidence="10 11">
    <name type="scientific">Marinobacterium weihaiense</name>
    <dbReference type="NCBI Taxonomy" id="2851016"/>
    <lineage>
        <taxon>Bacteria</taxon>
        <taxon>Pseudomonadati</taxon>
        <taxon>Pseudomonadota</taxon>
        <taxon>Gammaproteobacteria</taxon>
        <taxon>Oceanospirillales</taxon>
        <taxon>Oceanospirillaceae</taxon>
        <taxon>Marinobacterium</taxon>
    </lineage>
</organism>
<dbReference type="InterPro" id="IPR010052">
    <property type="entry name" value="T2SS_protein-GspI"/>
</dbReference>
<reference evidence="10 11" key="1">
    <citation type="submission" date="2021-06" db="EMBL/GenBank/DDBJ databases">
        <title>Bacterium isolated from marine sediment.</title>
        <authorList>
            <person name="Zhu K.-L."/>
            <person name="Du Z.-J."/>
            <person name="Liang Q.-Y."/>
        </authorList>
    </citation>
    <scope>NUCLEOTIDE SEQUENCE [LARGE SCALE GENOMIC DNA]</scope>
    <source>
        <strain evidence="10 11">A346</strain>
    </source>
</reference>
<keyword evidence="5" id="KW-0997">Cell inner membrane</keyword>
<gene>
    <name evidence="10" type="ORF">KTN04_13090</name>
</gene>